<comment type="caution">
    <text evidence="1">The sequence shown here is derived from an EMBL/GenBank/DDBJ whole genome shotgun (WGS) entry which is preliminary data.</text>
</comment>
<accession>A0ACC2ML56</accession>
<proteinExistence type="predicted"/>
<organism evidence="1 2">
    <name type="scientific">Persea americana</name>
    <name type="common">Avocado</name>
    <dbReference type="NCBI Taxonomy" id="3435"/>
    <lineage>
        <taxon>Eukaryota</taxon>
        <taxon>Viridiplantae</taxon>
        <taxon>Streptophyta</taxon>
        <taxon>Embryophyta</taxon>
        <taxon>Tracheophyta</taxon>
        <taxon>Spermatophyta</taxon>
        <taxon>Magnoliopsida</taxon>
        <taxon>Magnoliidae</taxon>
        <taxon>Laurales</taxon>
        <taxon>Lauraceae</taxon>
        <taxon>Persea</taxon>
    </lineage>
</organism>
<evidence type="ECO:0000313" key="1">
    <source>
        <dbReference type="EMBL" id="KAJ8646130.1"/>
    </source>
</evidence>
<sequence length="273" mass="29888">MSHAGDMVPDPPDPLPLGICESFVKPQGYPCKEYQVTTEDGYILSMQNMQGGRFVKGNEGGKRQPVLLQHGLQMGALVALASFSEGKLVDMLKSAALPTPIAYLSHMTSVIGQVAAKAFLGETMTDLLGIPEFNPKGPSNRKVFACFLNSLCSKPGINCYDLMTSLSAVCKGVTTKLDYGSPKANMVHYSQSKPPVYKMSNIPNDLPLFLSYGGQDAISDVYDDQLLLDCLKFHHSDKLTVQFVKDFAHMDFVMGVTAKSIVYNAMISFFNRY</sequence>
<evidence type="ECO:0000313" key="2">
    <source>
        <dbReference type="Proteomes" id="UP001234297"/>
    </source>
</evidence>
<protein>
    <submittedName>
        <fullName evidence="1">Uncharacterized protein</fullName>
    </submittedName>
</protein>
<gene>
    <name evidence="1" type="ORF">MRB53_007878</name>
</gene>
<dbReference type="Proteomes" id="UP001234297">
    <property type="component" value="Chromosome 2"/>
</dbReference>
<dbReference type="EMBL" id="CM056810">
    <property type="protein sequence ID" value="KAJ8646130.1"/>
    <property type="molecule type" value="Genomic_DNA"/>
</dbReference>
<keyword evidence="2" id="KW-1185">Reference proteome</keyword>
<reference evidence="1 2" key="1">
    <citation type="journal article" date="2022" name="Hortic Res">
        <title>A haplotype resolved chromosomal level avocado genome allows analysis of novel avocado genes.</title>
        <authorList>
            <person name="Nath O."/>
            <person name="Fletcher S.J."/>
            <person name="Hayward A."/>
            <person name="Shaw L.M."/>
            <person name="Masouleh A.K."/>
            <person name="Furtado A."/>
            <person name="Henry R.J."/>
            <person name="Mitter N."/>
        </authorList>
    </citation>
    <scope>NUCLEOTIDE SEQUENCE [LARGE SCALE GENOMIC DNA]</scope>
    <source>
        <strain evidence="2">cv. Hass</strain>
    </source>
</reference>
<name>A0ACC2ML56_PERAE</name>